<evidence type="ECO:0000256" key="3">
    <source>
        <dbReference type="ARBA" id="ARBA00022741"/>
    </source>
</evidence>
<dbReference type="Pfam" id="PF00069">
    <property type="entry name" value="Pkinase"/>
    <property type="match status" value="1"/>
</dbReference>
<proteinExistence type="predicted"/>
<dbReference type="GO" id="GO:0005737">
    <property type="term" value="C:cytoplasm"/>
    <property type="evidence" value="ECO:0007669"/>
    <property type="project" value="TreeGrafter"/>
</dbReference>
<dbReference type="PANTHER" id="PTHR24346:SF82">
    <property type="entry name" value="KP78A-RELATED"/>
    <property type="match status" value="1"/>
</dbReference>
<sequence>MSSAATDKREEGDTKNIGFYDLGKVIGAGAYSKVRLATHVSTNQVFAVKIVDKSRIHNVKDLERVLREMHVLKNISHPNIISMHECIERGTKLFLVLDFASGGELYNYVVSKGKLQELEARQFFTQIMSGVDFCHRQEISHRDLKPENILLVEQDFGKYVCKIADFGLSNDIKPGELLKTICGTPCYAAPEIIMGQKYDGIAIDLWSLGATLYTLVVGRCPFRADNQPELFNKIQKGIYSIPSSCSPEVSDLIRGFMKIDSKKRIHISKAWEHPWIQVMNDRFIDLGEEFDQEIVSDFSSFNLEPGKEDQPTSTKAAIVQPLPDVAYELLFPNSLPHQYYAQGRAQGNRFWIDLRVKSEDHESAISQTHDNKNIALWCNASQTNSMRQLFNTKRSGDTSASGIYKSPKRRISVEASEEMQLLRGAEKSSNLANVTSKELAKAVGDMIKLLTEYKVTIRSSNSCSIKGEKNKVRFSFRFSKIVAINGQEVKDNLLLLVSDLVSGDNDLYKDICRRLMVKI</sequence>
<dbReference type="Gene3D" id="1.10.510.10">
    <property type="entry name" value="Transferase(Phosphotransferase) domain 1"/>
    <property type="match status" value="1"/>
</dbReference>
<evidence type="ECO:0000256" key="2">
    <source>
        <dbReference type="ARBA" id="ARBA00022679"/>
    </source>
</evidence>
<evidence type="ECO:0000256" key="1">
    <source>
        <dbReference type="ARBA" id="ARBA00022527"/>
    </source>
</evidence>
<dbReference type="InterPro" id="IPR008271">
    <property type="entry name" value="Ser/Thr_kinase_AS"/>
</dbReference>
<dbReference type="EMBL" id="HBKN01023616">
    <property type="protein sequence ID" value="CAE2305785.1"/>
    <property type="molecule type" value="Transcribed_RNA"/>
</dbReference>
<dbReference type="AlphaFoldDB" id="A0A7S4NT25"/>
<keyword evidence="2" id="KW-0808">Transferase</keyword>
<evidence type="ECO:0000256" key="6">
    <source>
        <dbReference type="PROSITE-ProRule" id="PRU10141"/>
    </source>
</evidence>
<keyword evidence="1" id="KW-0723">Serine/threonine-protein kinase</keyword>
<dbReference type="FunFam" id="3.30.200.20:FF:000003">
    <property type="entry name" value="Non-specific serine/threonine protein kinase"/>
    <property type="match status" value="1"/>
</dbReference>
<feature type="binding site" evidence="6">
    <location>
        <position position="49"/>
    </location>
    <ligand>
        <name>ATP</name>
        <dbReference type="ChEBI" id="CHEBI:30616"/>
    </ligand>
</feature>
<dbReference type="PROSITE" id="PS00108">
    <property type="entry name" value="PROTEIN_KINASE_ST"/>
    <property type="match status" value="1"/>
</dbReference>
<evidence type="ECO:0000313" key="8">
    <source>
        <dbReference type="EMBL" id="CAE2305785.1"/>
    </source>
</evidence>
<gene>
    <name evidence="8" type="ORF">GTHE00462_LOCUS18517</name>
</gene>
<dbReference type="SMART" id="SM00220">
    <property type="entry name" value="S_TKc"/>
    <property type="match status" value="1"/>
</dbReference>
<reference evidence="8" key="1">
    <citation type="submission" date="2021-01" db="EMBL/GenBank/DDBJ databases">
        <authorList>
            <person name="Corre E."/>
            <person name="Pelletier E."/>
            <person name="Niang G."/>
            <person name="Scheremetjew M."/>
            <person name="Finn R."/>
            <person name="Kale V."/>
            <person name="Holt S."/>
            <person name="Cochrane G."/>
            <person name="Meng A."/>
            <person name="Brown T."/>
            <person name="Cohen L."/>
        </authorList>
    </citation>
    <scope>NUCLEOTIDE SEQUENCE</scope>
    <source>
        <strain evidence="8">CCMP 2712</strain>
    </source>
</reference>
<evidence type="ECO:0000259" key="7">
    <source>
        <dbReference type="PROSITE" id="PS50011"/>
    </source>
</evidence>
<organism evidence="8">
    <name type="scientific">Guillardia theta</name>
    <name type="common">Cryptophyte</name>
    <name type="synonym">Cryptomonas phi</name>
    <dbReference type="NCBI Taxonomy" id="55529"/>
    <lineage>
        <taxon>Eukaryota</taxon>
        <taxon>Cryptophyceae</taxon>
        <taxon>Pyrenomonadales</taxon>
        <taxon>Geminigeraceae</taxon>
        <taxon>Guillardia</taxon>
    </lineage>
</organism>
<dbReference type="PROSITE" id="PS00107">
    <property type="entry name" value="PROTEIN_KINASE_ATP"/>
    <property type="match status" value="1"/>
</dbReference>
<dbReference type="InterPro" id="IPR011009">
    <property type="entry name" value="Kinase-like_dom_sf"/>
</dbReference>
<dbReference type="FunFam" id="1.10.510.10:FF:000571">
    <property type="entry name" value="Maternal embryonic leucine zipper kinase"/>
    <property type="match status" value="1"/>
</dbReference>
<dbReference type="CDD" id="cd14003">
    <property type="entry name" value="STKc_AMPK-like"/>
    <property type="match status" value="1"/>
</dbReference>
<protein>
    <recommendedName>
        <fullName evidence="7">Protein kinase domain-containing protein</fullName>
    </recommendedName>
</protein>
<dbReference type="PROSITE" id="PS50011">
    <property type="entry name" value="PROTEIN_KINASE_DOM"/>
    <property type="match status" value="1"/>
</dbReference>
<evidence type="ECO:0000256" key="4">
    <source>
        <dbReference type="ARBA" id="ARBA00022777"/>
    </source>
</evidence>
<dbReference type="GO" id="GO:0035556">
    <property type="term" value="P:intracellular signal transduction"/>
    <property type="evidence" value="ECO:0007669"/>
    <property type="project" value="TreeGrafter"/>
</dbReference>
<dbReference type="SUPFAM" id="SSF56112">
    <property type="entry name" value="Protein kinase-like (PK-like)"/>
    <property type="match status" value="1"/>
</dbReference>
<keyword evidence="5 6" id="KW-0067">ATP-binding</keyword>
<dbReference type="InterPro" id="IPR017441">
    <property type="entry name" value="Protein_kinase_ATP_BS"/>
</dbReference>
<keyword evidence="4" id="KW-0418">Kinase</keyword>
<name>A0A7S4NT25_GUITH</name>
<keyword evidence="3 6" id="KW-0547">Nucleotide-binding</keyword>
<dbReference type="GO" id="GO:0005524">
    <property type="term" value="F:ATP binding"/>
    <property type="evidence" value="ECO:0007669"/>
    <property type="project" value="UniProtKB-UniRule"/>
</dbReference>
<dbReference type="GO" id="GO:0004674">
    <property type="term" value="F:protein serine/threonine kinase activity"/>
    <property type="evidence" value="ECO:0007669"/>
    <property type="project" value="UniProtKB-KW"/>
</dbReference>
<evidence type="ECO:0000256" key="5">
    <source>
        <dbReference type="ARBA" id="ARBA00022840"/>
    </source>
</evidence>
<dbReference type="InterPro" id="IPR000719">
    <property type="entry name" value="Prot_kinase_dom"/>
</dbReference>
<accession>A0A7S4NT25</accession>
<feature type="domain" description="Protein kinase" evidence="7">
    <location>
        <begin position="20"/>
        <end position="276"/>
    </location>
</feature>
<dbReference type="PANTHER" id="PTHR24346">
    <property type="entry name" value="MAP/MICROTUBULE AFFINITY-REGULATING KINASE"/>
    <property type="match status" value="1"/>
</dbReference>